<dbReference type="GO" id="GO:0020037">
    <property type="term" value="F:heme binding"/>
    <property type="evidence" value="ECO:0007669"/>
    <property type="project" value="TreeGrafter"/>
</dbReference>
<dbReference type="GO" id="GO:0005737">
    <property type="term" value="C:cytoplasm"/>
    <property type="evidence" value="ECO:0007669"/>
    <property type="project" value="UniProtKB-SubCell"/>
</dbReference>
<comment type="subunit">
    <text evidence="3">Monomer.</text>
</comment>
<dbReference type="InterPro" id="IPR006917">
    <property type="entry name" value="SOUL_heme-bd"/>
</dbReference>
<dbReference type="Pfam" id="PF04832">
    <property type="entry name" value="SOUL"/>
    <property type="match status" value="1"/>
</dbReference>
<comment type="caution">
    <text evidence="8">The sequence shown here is derived from an EMBL/GenBank/DDBJ whole genome shotgun (WGS) entry which is preliminary data.</text>
</comment>
<sequence length="372" mass="39767">MCPVSFISPSPSSSSSSSSLQSECSRLQSLLSPPCSWTSTMAFVSVLAFLTLAVAAEGSVGPSSNSSFCTESKECLEYQLVCKTDEYEVRHYSPTRWVSTDAEAYFMGVGAAMAFRRLFQFITGANEGGVQMEMTAPVLVKIPEETRMWEPAVYTLSFPLPAAYQDEPPAPTNDKLYFTEMPEMDVYVRGYGGWMLSVTSRLHAHLLTKELARVGASYNHSYHYGVGYDSPLKLLNRHNEVWYVAEGGVVCTDPQEPTPPHTPGPTTPLSPTDSADPPLPHTLSDSPVLTPASNLSSASNSSEPPAFPQSDASPSSSNPPTSTVIVQDPTPAPAASVSPSLQPDAPLGNSTTLPLALSTGGPRADTPQEEAH</sequence>
<dbReference type="FunFam" id="3.20.80.10:FF:000003">
    <property type="entry name" value="Heme-binding protein 1"/>
    <property type="match status" value="1"/>
</dbReference>
<keyword evidence="9" id="KW-1185">Reference proteome</keyword>
<evidence type="ECO:0000256" key="7">
    <source>
        <dbReference type="SAM" id="MobiDB-lite"/>
    </source>
</evidence>
<accession>A0AAN8AS98</accession>
<dbReference type="Proteomes" id="UP001346869">
    <property type="component" value="Unassembled WGS sequence"/>
</dbReference>
<gene>
    <name evidence="8" type="ORF">PBY51_018362</name>
</gene>
<dbReference type="PANTHER" id="PTHR11220">
    <property type="entry name" value="HEME-BINDING PROTEIN-RELATED"/>
    <property type="match status" value="1"/>
</dbReference>
<reference evidence="8 9" key="1">
    <citation type="journal article" date="2023" name="Genes (Basel)">
        <title>Chromosome-Level Genome Assembly and Circadian Gene Repertoire of the Patagonia Blennie Eleginops maclovinus-The Closest Ancestral Proxy of Antarctic Cryonotothenioids.</title>
        <authorList>
            <person name="Cheng C.C."/>
            <person name="Rivera-Colon A.G."/>
            <person name="Minhas B.F."/>
            <person name="Wilson L."/>
            <person name="Rayamajhi N."/>
            <person name="Vargas-Chacoff L."/>
            <person name="Catchen J.M."/>
        </authorList>
    </citation>
    <scope>NUCLEOTIDE SEQUENCE [LARGE SCALE GENOMIC DNA]</scope>
    <source>
        <strain evidence="8">JMC-PN-2008</strain>
    </source>
</reference>
<dbReference type="SUPFAM" id="SSF55136">
    <property type="entry name" value="Probable bacterial effector-binding domain"/>
    <property type="match status" value="1"/>
</dbReference>
<evidence type="ECO:0000256" key="2">
    <source>
        <dbReference type="ARBA" id="ARBA00009817"/>
    </source>
</evidence>
<organism evidence="8 9">
    <name type="scientific">Eleginops maclovinus</name>
    <name type="common">Patagonian blennie</name>
    <name type="synonym">Eleginus maclovinus</name>
    <dbReference type="NCBI Taxonomy" id="56733"/>
    <lineage>
        <taxon>Eukaryota</taxon>
        <taxon>Metazoa</taxon>
        <taxon>Chordata</taxon>
        <taxon>Craniata</taxon>
        <taxon>Vertebrata</taxon>
        <taxon>Euteleostomi</taxon>
        <taxon>Actinopterygii</taxon>
        <taxon>Neopterygii</taxon>
        <taxon>Teleostei</taxon>
        <taxon>Neoteleostei</taxon>
        <taxon>Acanthomorphata</taxon>
        <taxon>Eupercaria</taxon>
        <taxon>Perciformes</taxon>
        <taxon>Notothenioidei</taxon>
        <taxon>Eleginopidae</taxon>
        <taxon>Eleginops</taxon>
    </lineage>
</organism>
<dbReference type="Gene3D" id="3.20.80.10">
    <property type="entry name" value="Regulatory factor, effector binding domain"/>
    <property type="match status" value="1"/>
</dbReference>
<feature type="compositionally biased region" description="Low complexity" evidence="7">
    <location>
        <begin position="292"/>
        <end position="322"/>
    </location>
</feature>
<evidence type="ECO:0000256" key="4">
    <source>
        <dbReference type="ARBA" id="ARBA00022490"/>
    </source>
</evidence>
<comment type="subcellular location">
    <subcellularLocation>
        <location evidence="1">Cytoplasm</location>
    </subcellularLocation>
</comment>
<evidence type="ECO:0000256" key="3">
    <source>
        <dbReference type="ARBA" id="ARBA00011245"/>
    </source>
</evidence>
<evidence type="ECO:0000256" key="6">
    <source>
        <dbReference type="ARBA" id="ARBA00040755"/>
    </source>
</evidence>
<evidence type="ECO:0000256" key="1">
    <source>
        <dbReference type="ARBA" id="ARBA00004496"/>
    </source>
</evidence>
<dbReference type="EMBL" id="JAUZQC010000003">
    <property type="protein sequence ID" value="KAK5873311.1"/>
    <property type="molecule type" value="Genomic_DNA"/>
</dbReference>
<dbReference type="AlphaFoldDB" id="A0AAN8AS98"/>
<keyword evidence="4" id="KW-0963">Cytoplasm</keyword>
<comment type="similarity">
    <text evidence="2">Belongs to the HEBP family.</text>
</comment>
<dbReference type="PANTHER" id="PTHR11220:SF1">
    <property type="entry name" value="HEME-BINDING PROTEIN 2"/>
    <property type="match status" value="1"/>
</dbReference>
<reference evidence="8 9" key="2">
    <citation type="journal article" date="2023" name="Mol. Biol. Evol.">
        <title>Genomics of Secondarily Temperate Adaptation in the Only Non-Antarctic Icefish.</title>
        <authorList>
            <person name="Rivera-Colon A.G."/>
            <person name="Rayamajhi N."/>
            <person name="Minhas B.F."/>
            <person name="Madrigal G."/>
            <person name="Bilyk K.T."/>
            <person name="Yoon V."/>
            <person name="Hune M."/>
            <person name="Gregory S."/>
            <person name="Cheng C.H.C."/>
            <person name="Catchen J.M."/>
        </authorList>
    </citation>
    <scope>NUCLEOTIDE SEQUENCE [LARGE SCALE GENOMIC DNA]</scope>
    <source>
        <strain evidence="8">JMC-PN-2008</strain>
    </source>
</reference>
<protein>
    <recommendedName>
        <fullName evidence="6">Heme-binding protein 1</fullName>
    </recommendedName>
</protein>
<feature type="region of interest" description="Disordered" evidence="7">
    <location>
        <begin position="253"/>
        <end position="372"/>
    </location>
</feature>
<dbReference type="InterPro" id="IPR011256">
    <property type="entry name" value="Reg_factor_effector_dom_sf"/>
</dbReference>
<feature type="compositionally biased region" description="Pro residues" evidence="7">
    <location>
        <begin position="256"/>
        <end position="268"/>
    </location>
</feature>
<evidence type="ECO:0000256" key="5">
    <source>
        <dbReference type="ARBA" id="ARBA00037673"/>
    </source>
</evidence>
<name>A0AAN8AS98_ELEMC</name>
<comment type="function">
    <text evidence="5">May bind free porphyrinogens that may be present in the cell and thus facilitate removal of these potentially toxic compound. Binds with a high affinity to one molecule of heme or porphyrins. It binds metalloporphyrins, free porphyrins and N-methylprotoporphyrin with similar affinities.</text>
</comment>
<proteinExistence type="inferred from homology"/>
<evidence type="ECO:0000313" key="8">
    <source>
        <dbReference type="EMBL" id="KAK5873311.1"/>
    </source>
</evidence>
<evidence type="ECO:0000313" key="9">
    <source>
        <dbReference type="Proteomes" id="UP001346869"/>
    </source>
</evidence>